<protein>
    <submittedName>
        <fullName evidence="1">Uncharacterized protein</fullName>
    </submittedName>
</protein>
<evidence type="ECO:0000313" key="1">
    <source>
        <dbReference type="EMBL" id="KAJ2972283.1"/>
    </source>
</evidence>
<evidence type="ECO:0000313" key="2">
    <source>
        <dbReference type="Proteomes" id="UP001143856"/>
    </source>
</evidence>
<gene>
    <name evidence="1" type="ORF">NUW58_g9218</name>
</gene>
<sequence>MSGTAPVLGADADLDLDLFSRPLTFRIPHPAFLCLVGTFVPFRFSSCAGWQPANRVATLQALNQDNSAPTTPNSASRPAPRVPFRQHRAAHSLSSLPATPLLHPRGNHVLLPSVDLPRTEPAQRFGNRVGPQTPTPRKRRKSRESTISAEEESEGNTRTRRLESVAAAAQSYMSQGSHYSQRRGDEDEEVLESQATQAASEMLRRDPRESFDVASSVGSRDVTLLPS</sequence>
<reference evidence="1" key="1">
    <citation type="submission" date="2022-10" db="EMBL/GenBank/DDBJ databases">
        <title>Genome Sequence of Xylaria curta.</title>
        <authorList>
            <person name="Buettner E."/>
        </authorList>
    </citation>
    <scope>NUCLEOTIDE SEQUENCE</scope>
    <source>
        <strain evidence="1">Babe10</strain>
    </source>
</reference>
<organism evidence="1 2">
    <name type="scientific">Xylaria curta</name>
    <dbReference type="NCBI Taxonomy" id="42375"/>
    <lineage>
        <taxon>Eukaryota</taxon>
        <taxon>Fungi</taxon>
        <taxon>Dikarya</taxon>
        <taxon>Ascomycota</taxon>
        <taxon>Pezizomycotina</taxon>
        <taxon>Sordariomycetes</taxon>
        <taxon>Xylariomycetidae</taxon>
        <taxon>Xylariales</taxon>
        <taxon>Xylariaceae</taxon>
        <taxon>Xylaria</taxon>
    </lineage>
</organism>
<name>A0ACC1MZU7_9PEZI</name>
<dbReference type="EMBL" id="JAPDGR010003197">
    <property type="protein sequence ID" value="KAJ2972283.1"/>
    <property type="molecule type" value="Genomic_DNA"/>
</dbReference>
<dbReference type="Proteomes" id="UP001143856">
    <property type="component" value="Unassembled WGS sequence"/>
</dbReference>
<accession>A0ACC1MZU7</accession>
<keyword evidence="2" id="KW-1185">Reference proteome</keyword>
<comment type="caution">
    <text evidence="1">The sequence shown here is derived from an EMBL/GenBank/DDBJ whole genome shotgun (WGS) entry which is preliminary data.</text>
</comment>
<proteinExistence type="predicted"/>